<evidence type="ECO:0000313" key="2">
    <source>
        <dbReference type="Proteomes" id="UP001234297"/>
    </source>
</evidence>
<accession>A0ACC2MA39</accession>
<keyword evidence="2" id="KW-1185">Reference proteome</keyword>
<comment type="caution">
    <text evidence="1">The sequence shown here is derived from an EMBL/GenBank/DDBJ whole genome shotgun (WGS) entry which is preliminary data.</text>
</comment>
<dbReference type="EMBL" id="CM056810">
    <property type="protein sequence ID" value="KAJ8642517.1"/>
    <property type="molecule type" value="Genomic_DNA"/>
</dbReference>
<reference evidence="1 2" key="1">
    <citation type="journal article" date="2022" name="Hortic Res">
        <title>A haplotype resolved chromosomal level avocado genome allows analysis of novel avocado genes.</title>
        <authorList>
            <person name="Nath O."/>
            <person name="Fletcher S.J."/>
            <person name="Hayward A."/>
            <person name="Shaw L.M."/>
            <person name="Masouleh A.K."/>
            <person name="Furtado A."/>
            <person name="Henry R.J."/>
            <person name="Mitter N."/>
        </authorList>
    </citation>
    <scope>NUCLEOTIDE SEQUENCE [LARGE SCALE GENOMIC DNA]</scope>
    <source>
        <strain evidence="2">cv. Hass</strain>
    </source>
</reference>
<organism evidence="1 2">
    <name type="scientific">Persea americana</name>
    <name type="common">Avocado</name>
    <dbReference type="NCBI Taxonomy" id="3435"/>
    <lineage>
        <taxon>Eukaryota</taxon>
        <taxon>Viridiplantae</taxon>
        <taxon>Streptophyta</taxon>
        <taxon>Embryophyta</taxon>
        <taxon>Tracheophyta</taxon>
        <taxon>Spermatophyta</taxon>
        <taxon>Magnoliopsida</taxon>
        <taxon>Magnoliidae</taxon>
        <taxon>Laurales</taxon>
        <taxon>Lauraceae</taxon>
        <taxon>Persea</taxon>
    </lineage>
</organism>
<evidence type="ECO:0000313" key="1">
    <source>
        <dbReference type="EMBL" id="KAJ8642517.1"/>
    </source>
</evidence>
<dbReference type="Proteomes" id="UP001234297">
    <property type="component" value="Chromosome 2"/>
</dbReference>
<gene>
    <name evidence="1" type="ORF">MRB53_004265</name>
</gene>
<protein>
    <submittedName>
        <fullName evidence="1">Uncharacterized protein</fullName>
    </submittedName>
</protein>
<name>A0ACC2MA39_PERAE</name>
<sequence>MEEEEEETITAQCTKGSAIISQGLDGIGKATKGHPTYLFCLVLVLLEISPLSVMKSEGYVLGCKLLAFEEDYVPIAASI</sequence>
<proteinExistence type="predicted"/>